<dbReference type="Proteomes" id="UP001621714">
    <property type="component" value="Unassembled WGS sequence"/>
</dbReference>
<evidence type="ECO:0000256" key="3">
    <source>
        <dbReference type="ARBA" id="ARBA00022806"/>
    </source>
</evidence>
<reference evidence="7 8" key="1">
    <citation type="submission" date="2024-02" db="EMBL/GenBank/DDBJ databases">
        <title>Marinospirillum sp. MEB 164 isolated from Lonar lake sediment.</title>
        <authorList>
            <person name="Joshi A."/>
            <person name="Thite S."/>
        </authorList>
    </citation>
    <scope>NUCLEOTIDE SEQUENCE [LARGE SCALE GENOMIC DNA]</scope>
    <source>
        <strain evidence="7 8">MEB164</strain>
    </source>
</reference>
<protein>
    <submittedName>
        <fullName evidence="7">UvrD-helicase domain-containing protein</fullName>
    </submittedName>
</protein>
<evidence type="ECO:0000256" key="2">
    <source>
        <dbReference type="ARBA" id="ARBA00022801"/>
    </source>
</evidence>
<dbReference type="RefSeq" id="WP_405337247.1">
    <property type="nucleotide sequence ID" value="NZ_JBANFI010000002.1"/>
</dbReference>
<evidence type="ECO:0000259" key="6">
    <source>
        <dbReference type="Pfam" id="PF00580"/>
    </source>
</evidence>
<feature type="domain" description="UvrD-like helicase ATP-binding" evidence="6">
    <location>
        <begin position="10"/>
        <end position="51"/>
    </location>
</feature>
<proteinExistence type="predicted"/>
<sequence length="92" mass="9753">MSSTHSELSLNAQQQVVAQHRKGPLLVLAGAGSGKTASIVTRAAQMVHEEGPQLGQADPERAGDPEDPWVTQVSHVHPKKEPPEGSSEVVQE</sequence>
<dbReference type="Pfam" id="PF00580">
    <property type="entry name" value="UvrD-helicase"/>
    <property type="match status" value="1"/>
</dbReference>
<comment type="caution">
    <text evidence="7">The sequence shown here is derived from an EMBL/GenBank/DDBJ whole genome shotgun (WGS) entry which is preliminary data.</text>
</comment>
<keyword evidence="2" id="KW-0378">Hydrolase</keyword>
<dbReference type="InterPro" id="IPR027417">
    <property type="entry name" value="P-loop_NTPase"/>
</dbReference>
<gene>
    <name evidence="7" type="ORF">V6U78_03485</name>
</gene>
<keyword evidence="3" id="KW-0347">Helicase</keyword>
<accession>A0ABW8PUY4</accession>
<keyword evidence="1" id="KW-0547">Nucleotide-binding</keyword>
<dbReference type="SUPFAM" id="SSF52540">
    <property type="entry name" value="P-loop containing nucleoside triphosphate hydrolases"/>
    <property type="match status" value="1"/>
</dbReference>
<evidence type="ECO:0000256" key="5">
    <source>
        <dbReference type="SAM" id="MobiDB-lite"/>
    </source>
</evidence>
<evidence type="ECO:0000256" key="4">
    <source>
        <dbReference type="ARBA" id="ARBA00022840"/>
    </source>
</evidence>
<feature type="region of interest" description="Disordered" evidence="5">
    <location>
        <begin position="44"/>
        <end position="92"/>
    </location>
</feature>
<organism evidence="7 8">
    <name type="scientific">Marinospirillum alkalitolerans</name>
    <dbReference type="NCBI Taxonomy" id="3123374"/>
    <lineage>
        <taxon>Bacteria</taxon>
        <taxon>Pseudomonadati</taxon>
        <taxon>Pseudomonadota</taxon>
        <taxon>Gammaproteobacteria</taxon>
        <taxon>Oceanospirillales</taxon>
        <taxon>Oceanospirillaceae</taxon>
        <taxon>Marinospirillum</taxon>
    </lineage>
</organism>
<evidence type="ECO:0000256" key="1">
    <source>
        <dbReference type="ARBA" id="ARBA00022741"/>
    </source>
</evidence>
<evidence type="ECO:0000313" key="8">
    <source>
        <dbReference type="Proteomes" id="UP001621714"/>
    </source>
</evidence>
<name>A0ABW8PUY4_9GAMM</name>
<dbReference type="InterPro" id="IPR014016">
    <property type="entry name" value="UvrD-like_ATP-bd"/>
</dbReference>
<keyword evidence="8" id="KW-1185">Reference proteome</keyword>
<dbReference type="EMBL" id="JBANFI010000002">
    <property type="protein sequence ID" value="MFK7160096.1"/>
    <property type="molecule type" value="Genomic_DNA"/>
</dbReference>
<evidence type="ECO:0000313" key="7">
    <source>
        <dbReference type="EMBL" id="MFK7160096.1"/>
    </source>
</evidence>
<dbReference type="Gene3D" id="3.40.50.300">
    <property type="entry name" value="P-loop containing nucleotide triphosphate hydrolases"/>
    <property type="match status" value="1"/>
</dbReference>
<keyword evidence="4" id="KW-0067">ATP-binding</keyword>